<reference evidence="4 5" key="1">
    <citation type="submission" date="2020-04" db="EMBL/GenBank/DDBJ databases">
        <title>MicrobeNet Type strains.</title>
        <authorList>
            <person name="Nicholson A.C."/>
        </authorList>
    </citation>
    <scope>NUCLEOTIDE SEQUENCE [LARGE SCALE GENOMIC DNA]</scope>
    <source>
        <strain evidence="4 5">CCUG 69612</strain>
    </source>
</reference>
<accession>A0A7X6S2L6</accession>
<dbReference type="GO" id="GO:0003677">
    <property type="term" value="F:DNA binding"/>
    <property type="evidence" value="ECO:0007669"/>
    <property type="project" value="UniProtKB-KW"/>
</dbReference>
<feature type="domain" description="HTH cro/C1-type" evidence="3">
    <location>
        <begin position="8"/>
        <end position="62"/>
    </location>
</feature>
<keyword evidence="2" id="KW-0812">Transmembrane</keyword>
<dbReference type="InterPro" id="IPR001387">
    <property type="entry name" value="Cro/C1-type_HTH"/>
</dbReference>
<organism evidence="4 5">
    <name type="scientific">Streptococcus ovuberis</name>
    <dbReference type="NCBI Taxonomy" id="1936207"/>
    <lineage>
        <taxon>Bacteria</taxon>
        <taxon>Bacillati</taxon>
        <taxon>Bacillota</taxon>
        <taxon>Bacilli</taxon>
        <taxon>Lactobacillales</taxon>
        <taxon>Streptococcaceae</taxon>
        <taxon>Streptococcus</taxon>
    </lineage>
</organism>
<dbReference type="SMART" id="SM00530">
    <property type="entry name" value="HTH_XRE"/>
    <property type="match status" value="1"/>
</dbReference>
<dbReference type="Proteomes" id="UP000522720">
    <property type="component" value="Unassembled WGS sequence"/>
</dbReference>
<evidence type="ECO:0000259" key="3">
    <source>
        <dbReference type="PROSITE" id="PS50943"/>
    </source>
</evidence>
<feature type="transmembrane region" description="Helical" evidence="2">
    <location>
        <begin position="91"/>
        <end position="112"/>
    </location>
</feature>
<dbReference type="Gene3D" id="1.10.260.40">
    <property type="entry name" value="lambda repressor-like DNA-binding domains"/>
    <property type="match status" value="1"/>
</dbReference>
<dbReference type="PANTHER" id="PTHR46558:SF13">
    <property type="entry name" value="HTH-TYPE TRANSCRIPTIONAL REGULATOR IMMR"/>
    <property type="match status" value="1"/>
</dbReference>
<evidence type="ECO:0000256" key="1">
    <source>
        <dbReference type="ARBA" id="ARBA00023125"/>
    </source>
</evidence>
<comment type="caution">
    <text evidence="4">The sequence shown here is derived from an EMBL/GenBank/DDBJ whole genome shotgun (WGS) entry which is preliminary data.</text>
</comment>
<proteinExistence type="predicted"/>
<sequence>MNQFAEQLKDFRRQKGLSQDDLANQLHISRQAISRWENGETAPDLDTLVKLSSIFEVTLDELVTGVKPEPVIVQETPMTIWGFLSKSENRWIVITFFVLVFFVIIFFSPAGYN</sequence>
<evidence type="ECO:0000256" key="2">
    <source>
        <dbReference type="SAM" id="Phobius"/>
    </source>
</evidence>
<evidence type="ECO:0000313" key="4">
    <source>
        <dbReference type="EMBL" id="NKZ21376.1"/>
    </source>
</evidence>
<keyword evidence="2" id="KW-1133">Transmembrane helix</keyword>
<dbReference type="RefSeq" id="WP_168550103.1">
    <property type="nucleotide sequence ID" value="NZ_JAAXPR010000034.1"/>
</dbReference>
<gene>
    <name evidence="4" type="ORF">HF992_11240</name>
</gene>
<keyword evidence="2" id="KW-0472">Membrane</keyword>
<dbReference type="AlphaFoldDB" id="A0A7X6S2L6"/>
<keyword evidence="5" id="KW-1185">Reference proteome</keyword>
<dbReference type="PANTHER" id="PTHR46558">
    <property type="entry name" value="TRACRIPTIONAL REGULATORY PROTEIN-RELATED-RELATED"/>
    <property type="match status" value="1"/>
</dbReference>
<keyword evidence="1" id="KW-0238">DNA-binding</keyword>
<dbReference type="SUPFAM" id="SSF47413">
    <property type="entry name" value="lambda repressor-like DNA-binding domains"/>
    <property type="match status" value="1"/>
</dbReference>
<dbReference type="CDD" id="cd00093">
    <property type="entry name" value="HTH_XRE"/>
    <property type="match status" value="1"/>
</dbReference>
<dbReference type="Pfam" id="PF01381">
    <property type="entry name" value="HTH_3"/>
    <property type="match status" value="1"/>
</dbReference>
<protein>
    <submittedName>
        <fullName evidence="4">Helix-turn-helix transcriptional regulator</fullName>
    </submittedName>
</protein>
<evidence type="ECO:0000313" key="5">
    <source>
        <dbReference type="Proteomes" id="UP000522720"/>
    </source>
</evidence>
<dbReference type="PROSITE" id="PS50943">
    <property type="entry name" value="HTH_CROC1"/>
    <property type="match status" value="1"/>
</dbReference>
<dbReference type="EMBL" id="JAAXPR010000034">
    <property type="protein sequence ID" value="NKZ21376.1"/>
    <property type="molecule type" value="Genomic_DNA"/>
</dbReference>
<dbReference type="InterPro" id="IPR010982">
    <property type="entry name" value="Lambda_DNA-bd_dom_sf"/>
</dbReference>
<name>A0A7X6S2L6_9STRE</name>